<dbReference type="AlphaFoldDB" id="A0ABD2Q927"/>
<comment type="caution">
    <text evidence="1">The sequence shown here is derived from an EMBL/GenBank/DDBJ whole genome shotgun (WGS) entry which is preliminary data.</text>
</comment>
<accession>A0ABD2Q927</accession>
<name>A0ABD2Q927_9PLAT</name>
<feature type="non-terminal residue" evidence="1">
    <location>
        <position position="1"/>
    </location>
</feature>
<protein>
    <submittedName>
        <fullName evidence="1">Uncharacterized protein</fullName>
    </submittedName>
</protein>
<evidence type="ECO:0000313" key="2">
    <source>
        <dbReference type="Proteomes" id="UP001626550"/>
    </source>
</evidence>
<keyword evidence="2" id="KW-1185">Reference proteome</keyword>
<sequence length="55" mass="6421">VDDVDQRATELWDEGISYSRQLMMPLKRHSYKDGDKSAVEEPLSIFHYGMMIMSL</sequence>
<dbReference type="EMBL" id="JBJKFK010000611">
    <property type="protein sequence ID" value="KAL3316058.1"/>
    <property type="molecule type" value="Genomic_DNA"/>
</dbReference>
<organism evidence="1 2">
    <name type="scientific">Cichlidogyrus casuarinus</name>
    <dbReference type="NCBI Taxonomy" id="1844966"/>
    <lineage>
        <taxon>Eukaryota</taxon>
        <taxon>Metazoa</taxon>
        <taxon>Spiralia</taxon>
        <taxon>Lophotrochozoa</taxon>
        <taxon>Platyhelminthes</taxon>
        <taxon>Monogenea</taxon>
        <taxon>Monopisthocotylea</taxon>
        <taxon>Dactylogyridea</taxon>
        <taxon>Ancyrocephalidae</taxon>
        <taxon>Cichlidogyrus</taxon>
    </lineage>
</organism>
<reference evidence="1 2" key="1">
    <citation type="submission" date="2024-11" db="EMBL/GenBank/DDBJ databases">
        <title>Adaptive evolution of stress response genes in parasites aligns with host niche diversity.</title>
        <authorList>
            <person name="Hahn C."/>
            <person name="Resl P."/>
        </authorList>
    </citation>
    <scope>NUCLEOTIDE SEQUENCE [LARGE SCALE GENOMIC DNA]</scope>
    <source>
        <strain evidence="1">EGGRZ-B1_66</strain>
        <tissue evidence="1">Body</tissue>
    </source>
</reference>
<gene>
    <name evidence="1" type="ORF">Ciccas_005300</name>
</gene>
<dbReference type="Proteomes" id="UP001626550">
    <property type="component" value="Unassembled WGS sequence"/>
</dbReference>
<proteinExistence type="predicted"/>
<evidence type="ECO:0000313" key="1">
    <source>
        <dbReference type="EMBL" id="KAL3316058.1"/>
    </source>
</evidence>